<evidence type="ECO:0000256" key="2">
    <source>
        <dbReference type="ARBA" id="ARBA00022737"/>
    </source>
</evidence>
<feature type="non-terminal residue" evidence="4">
    <location>
        <position position="1"/>
    </location>
</feature>
<dbReference type="EMBL" id="JAHRIO010004280">
    <property type="protein sequence ID" value="MEQ2160024.1"/>
    <property type="molecule type" value="Genomic_DNA"/>
</dbReference>
<reference evidence="4 5" key="1">
    <citation type="submission" date="2021-06" db="EMBL/GenBank/DDBJ databases">
        <authorList>
            <person name="Palmer J.M."/>
        </authorList>
    </citation>
    <scope>NUCLEOTIDE SEQUENCE [LARGE SCALE GENOMIC DNA]</scope>
    <source>
        <strain evidence="4 5">GA_2019</strain>
        <tissue evidence="4">Muscle</tissue>
    </source>
</reference>
<proteinExistence type="predicted"/>
<keyword evidence="1" id="KW-0880">Kelch repeat</keyword>
<evidence type="ECO:0000313" key="4">
    <source>
        <dbReference type="EMBL" id="MEQ2160024.1"/>
    </source>
</evidence>
<comment type="caution">
    <text evidence="4">The sequence shown here is derived from an EMBL/GenBank/DDBJ whole genome shotgun (WGS) entry which is preliminary data.</text>
</comment>
<dbReference type="SMART" id="SM00612">
    <property type="entry name" value="Kelch"/>
    <property type="match status" value="5"/>
</dbReference>
<keyword evidence="2" id="KW-0677">Repeat</keyword>
<feature type="compositionally biased region" description="Acidic residues" evidence="3">
    <location>
        <begin position="314"/>
        <end position="333"/>
    </location>
</feature>
<dbReference type="PANTHER" id="PTHR45632">
    <property type="entry name" value="LD33804P"/>
    <property type="match status" value="1"/>
</dbReference>
<evidence type="ECO:0008006" key="6">
    <source>
        <dbReference type="Google" id="ProtNLM"/>
    </source>
</evidence>
<keyword evidence="5" id="KW-1185">Reference proteome</keyword>
<protein>
    <recommendedName>
        <fullName evidence="6">Kelch-like protein 10</fullName>
    </recommendedName>
</protein>
<dbReference type="InterPro" id="IPR015915">
    <property type="entry name" value="Kelch-typ_b-propeller"/>
</dbReference>
<evidence type="ECO:0000256" key="1">
    <source>
        <dbReference type="ARBA" id="ARBA00022441"/>
    </source>
</evidence>
<evidence type="ECO:0000256" key="3">
    <source>
        <dbReference type="SAM" id="MobiDB-lite"/>
    </source>
</evidence>
<dbReference type="PANTHER" id="PTHR45632:SF3">
    <property type="entry name" value="KELCH-LIKE PROTEIN 32"/>
    <property type="match status" value="1"/>
</dbReference>
<name>A0ABV0MLP0_9TELE</name>
<organism evidence="4 5">
    <name type="scientific">Goodea atripinnis</name>
    <dbReference type="NCBI Taxonomy" id="208336"/>
    <lineage>
        <taxon>Eukaryota</taxon>
        <taxon>Metazoa</taxon>
        <taxon>Chordata</taxon>
        <taxon>Craniata</taxon>
        <taxon>Vertebrata</taxon>
        <taxon>Euteleostomi</taxon>
        <taxon>Actinopterygii</taxon>
        <taxon>Neopterygii</taxon>
        <taxon>Teleostei</taxon>
        <taxon>Neoteleostei</taxon>
        <taxon>Acanthomorphata</taxon>
        <taxon>Ovalentaria</taxon>
        <taxon>Atherinomorphae</taxon>
        <taxon>Cyprinodontiformes</taxon>
        <taxon>Goodeidae</taxon>
        <taxon>Goodea</taxon>
    </lineage>
</organism>
<evidence type="ECO:0000313" key="5">
    <source>
        <dbReference type="Proteomes" id="UP001476798"/>
    </source>
</evidence>
<dbReference type="Pfam" id="PF01344">
    <property type="entry name" value="Kelch_1"/>
    <property type="match status" value="5"/>
</dbReference>
<sequence>VRLRLLDADYFRDHFLPNVLVEGQSYSVFCDVARTITEMVTNKPHLAGKRNTVGRPRLPTGILLAIGGWSGGNPTNGIEAYDVRADCWINITNNTERPRAYHGTAFLNGYVYCIGGFDRLEHFSNVRRFDPISGKWHEVAPMYYQRCYVSVTVLNGCIYAMGGYDGHMRLSTAEYYRPEINQWSLIAPMHEQRSDASCTSLNNKVGGFDGNSRLSSAEAYNPDTNLWTNVASMITTRSNFGIEVVEDRLFVVGGFNGFTTSYAVECYDATTNEWFTVCGIRIFRSALSCCVISGLPNMADYVVPRDTLPQLPALEEEEEEEQNEIESGDSLNE</sequence>
<accession>A0ABV0MLP0</accession>
<dbReference type="Gene3D" id="2.120.10.80">
    <property type="entry name" value="Kelch-type beta propeller"/>
    <property type="match status" value="2"/>
</dbReference>
<dbReference type="SUPFAM" id="SSF117281">
    <property type="entry name" value="Kelch motif"/>
    <property type="match status" value="1"/>
</dbReference>
<gene>
    <name evidence="4" type="ORF">GOODEAATRI_029285</name>
</gene>
<feature type="region of interest" description="Disordered" evidence="3">
    <location>
        <begin position="312"/>
        <end position="333"/>
    </location>
</feature>
<dbReference type="Proteomes" id="UP001476798">
    <property type="component" value="Unassembled WGS sequence"/>
</dbReference>
<dbReference type="InterPro" id="IPR006652">
    <property type="entry name" value="Kelch_1"/>
</dbReference>